<dbReference type="NCBIfam" id="TIGR01297">
    <property type="entry name" value="CDF"/>
    <property type="match status" value="1"/>
</dbReference>
<keyword evidence="10" id="KW-1185">Reference proteome</keyword>
<protein>
    <submittedName>
        <fullName evidence="9">CDF membrane</fullName>
    </submittedName>
</protein>
<dbReference type="STRING" id="3076.A0A2P6TVC9"/>
<feature type="domain" description="Cation efflux protein transmembrane" evidence="8">
    <location>
        <begin position="71"/>
        <end position="260"/>
    </location>
</feature>
<evidence type="ECO:0000256" key="2">
    <source>
        <dbReference type="ARBA" id="ARBA00022448"/>
    </source>
</evidence>
<feature type="transmembrane region" description="Helical" evidence="7">
    <location>
        <begin position="69"/>
        <end position="91"/>
    </location>
</feature>
<feature type="transmembrane region" description="Helical" evidence="7">
    <location>
        <begin position="176"/>
        <end position="197"/>
    </location>
</feature>
<evidence type="ECO:0000256" key="7">
    <source>
        <dbReference type="SAM" id="Phobius"/>
    </source>
</evidence>
<evidence type="ECO:0000256" key="3">
    <source>
        <dbReference type="ARBA" id="ARBA00022692"/>
    </source>
</evidence>
<feature type="region of interest" description="Disordered" evidence="6">
    <location>
        <begin position="1"/>
        <end position="57"/>
    </location>
</feature>
<dbReference type="PANTHER" id="PTHR43840:SF52">
    <property type="entry name" value="CATION EFFLUX FAMILY PROTEIN"/>
    <property type="match status" value="1"/>
</dbReference>
<dbReference type="OrthoDB" id="78296at2759"/>
<evidence type="ECO:0000256" key="1">
    <source>
        <dbReference type="ARBA" id="ARBA00004141"/>
    </source>
</evidence>
<keyword evidence="2" id="KW-0813">Transport</keyword>
<dbReference type="InterPro" id="IPR002524">
    <property type="entry name" value="Cation_efflux"/>
</dbReference>
<evidence type="ECO:0000256" key="4">
    <source>
        <dbReference type="ARBA" id="ARBA00022989"/>
    </source>
</evidence>
<evidence type="ECO:0000313" key="10">
    <source>
        <dbReference type="Proteomes" id="UP000239899"/>
    </source>
</evidence>
<keyword evidence="4 7" id="KW-1133">Transmembrane helix</keyword>
<dbReference type="GO" id="GO:0016020">
    <property type="term" value="C:membrane"/>
    <property type="evidence" value="ECO:0007669"/>
    <property type="project" value="UniProtKB-SubCell"/>
</dbReference>
<dbReference type="InterPro" id="IPR036837">
    <property type="entry name" value="Cation_efflux_CTD_sf"/>
</dbReference>
<dbReference type="InterPro" id="IPR058533">
    <property type="entry name" value="Cation_efflux_TM"/>
</dbReference>
<dbReference type="GO" id="GO:0008324">
    <property type="term" value="F:monoatomic cation transmembrane transporter activity"/>
    <property type="evidence" value="ECO:0007669"/>
    <property type="project" value="InterPro"/>
</dbReference>
<keyword evidence="5 7" id="KW-0472">Membrane</keyword>
<dbReference type="InterPro" id="IPR050291">
    <property type="entry name" value="CDF_Transporter"/>
</dbReference>
<dbReference type="PANTHER" id="PTHR43840">
    <property type="entry name" value="MITOCHONDRIAL METAL TRANSPORTER 1-RELATED"/>
    <property type="match status" value="1"/>
</dbReference>
<feature type="transmembrane region" description="Helical" evidence="7">
    <location>
        <begin position="97"/>
        <end position="117"/>
    </location>
</feature>
<dbReference type="AlphaFoldDB" id="A0A2P6TVC9"/>
<sequence length="448" mass="46401">MADLAQPLLPTTGKGGSSGGSGAVKLPTESPFANGSQQDVEAARPATHKEGGAEDTTDASTAIARKVALAIWLSLFANVLLVVVKAAAYVISGSMAVLASAVDSVIDLLSQFVIWLADWAMARKDDRYPAGKARLEPISVLACAFIMVIGSLLVIQESAEQLWSGLVAGILPELELRPLMFAVLGMATLLKLPLWWYCSRLTRYSGAAEALAEDHINDVWANAGAIVTAAVASRMRQLWWTDPAGGICISALIIYRWSVITASSVAKVVGLVADADVLDLVQELAEEHHPQAKPGFLRAFHAGQRVAVDCELEAHPELTILEAATISRDLKEKMEALPEVESASVIVVPLGTHTGPCGPALLLPPRFSKLPGAADVAEDALLAESQALSRLASAYLAAAPTQSVFDGTQTWEAAAAEACAAAEAAAAAGGAAAAEGGSSGPGPSSSQA</sequence>
<comment type="subcellular location">
    <subcellularLocation>
        <location evidence="1">Membrane</location>
        <topology evidence="1">Multi-pass membrane protein</topology>
    </subcellularLocation>
</comment>
<name>A0A2P6TVC9_CHLSO</name>
<evidence type="ECO:0000259" key="8">
    <source>
        <dbReference type="Pfam" id="PF01545"/>
    </source>
</evidence>
<dbReference type="Gene3D" id="1.20.1510.10">
    <property type="entry name" value="Cation efflux protein transmembrane domain"/>
    <property type="match status" value="1"/>
</dbReference>
<keyword evidence="3 7" id="KW-0812">Transmembrane</keyword>
<dbReference type="InterPro" id="IPR027469">
    <property type="entry name" value="Cation_efflux_TMD_sf"/>
</dbReference>
<dbReference type="EMBL" id="LHPG02000006">
    <property type="protein sequence ID" value="PRW58020.1"/>
    <property type="molecule type" value="Genomic_DNA"/>
</dbReference>
<dbReference type="Pfam" id="PF01545">
    <property type="entry name" value="Cation_efflux"/>
    <property type="match status" value="1"/>
</dbReference>
<organism evidence="9 10">
    <name type="scientific">Chlorella sorokiniana</name>
    <name type="common">Freshwater green alga</name>
    <dbReference type="NCBI Taxonomy" id="3076"/>
    <lineage>
        <taxon>Eukaryota</taxon>
        <taxon>Viridiplantae</taxon>
        <taxon>Chlorophyta</taxon>
        <taxon>core chlorophytes</taxon>
        <taxon>Trebouxiophyceae</taxon>
        <taxon>Chlorellales</taxon>
        <taxon>Chlorellaceae</taxon>
        <taxon>Chlorella clade</taxon>
        <taxon>Chlorella</taxon>
    </lineage>
</organism>
<feature type="compositionally biased region" description="Gly residues" evidence="6">
    <location>
        <begin position="13"/>
        <end position="22"/>
    </location>
</feature>
<evidence type="ECO:0000313" key="9">
    <source>
        <dbReference type="EMBL" id="PRW58020.1"/>
    </source>
</evidence>
<gene>
    <name evidence="9" type="ORF">C2E21_3487</name>
</gene>
<dbReference type="SUPFAM" id="SSF161111">
    <property type="entry name" value="Cation efflux protein transmembrane domain-like"/>
    <property type="match status" value="1"/>
</dbReference>
<dbReference type="Gene3D" id="3.30.70.1350">
    <property type="entry name" value="Cation efflux protein, cytoplasmic domain"/>
    <property type="match status" value="1"/>
</dbReference>
<dbReference type="SUPFAM" id="SSF160240">
    <property type="entry name" value="Cation efflux protein cytoplasmic domain-like"/>
    <property type="match status" value="1"/>
</dbReference>
<dbReference type="Proteomes" id="UP000239899">
    <property type="component" value="Unassembled WGS sequence"/>
</dbReference>
<evidence type="ECO:0000256" key="5">
    <source>
        <dbReference type="ARBA" id="ARBA00023136"/>
    </source>
</evidence>
<evidence type="ECO:0000256" key="6">
    <source>
        <dbReference type="SAM" id="MobiDB-lite"/>
    </source>
</evidence>
<proteinExistence type="predicted"/>
<feature type="transmembrane region" description="Helical" evidence="7">
    <location>
        <begin position="138"/>
        <end position="156"/>
    </location>
</feature>
<comment type="caution">
    <text evidence="9">The sequence shown here is derived from an EMBL/GenBank/DDBJ whole genome shotgun (WGS) entry which is preliminary data.</text>
</comment>
<reference evidence="9 10" key="1">
    <citation type="journal article" date="2018" name="Plant J.">
        <title>Genome sequences of Chlorella sorokiniana UTEX 1602 and Micractinium conductrix SAG 241.80: implications to maltose excretion by a green alga.</title>
        <authorList>
            <person name="Arriola M.B."/>
            <person name="Velmurugan N."/>
            <person name="Zhang Y."/>
            <person name="Plunkett M.H."/>
            <person name="Hondzo H."/>
            <person name="Barney B.M."/>
        </authorList>
    </citation>
    <scope>NUCLEOTIDE SEQUENCE [LARGE SCALE GENOMIC DNA]</scope>
    <source>
        <strain evidence="10">UTEX 1602</strain>
    </source>
</reference>
<accession>A0A2P6TVC9</accession>